<dbReference type="Pfam" id="PF17390">
    <property type="entry name" value="Bac_rhamnosid_C"/>
    <property type="match status" value="1"/>
</dbReference>
<evidence type="ECO:0000313" key="7">
    <source>
        <dbReference type="Proteomes" id="UP001165366"/>
    </source>
</evidence>
<dbReference type="Gene3D" id="2.60.420.10">
    <property type="entry name" value="Maltose phosphorylase, domain 3"/>
    <property type="match status" value="1"/>
</dbReference>
<dbReference type="SUPFAM" id="SSF48208">
    <property type="entry name" value="Six-hairpin glycosidases"/>
    <property type="match status" value="1"/>
</dbReference>
<dbReference type="RefSeq" id="WP_237854780.1">
    <property type="nucleotide sequence ID" value="NZ_JAKLWS010000016.1"/>
</dbReference>
<evidence type="ECO:0000256" key="2">
    <source>
        <dbReference type="ARBA" id="ARBA00012652"/>
    </source>
</evidence>
<evidence type="ECO:0000313" key="6">
    <source>
        <dbReference type="EMBL" id="MCG2589419.1"/>
    </source>
</evidence>
<reference evidence="6" key="2">
    <citation type="submission" date="2024-05" db="EMBL/GenBank/DDBJ databases">
        <title>Rhodohalobacter halophilus gen. nov., sp. nov., a moderately halophilic member of the family Balneolaceae.</title>
        <authorList>
            <person name="Xia J."/>
        </authorList>
    </citation>
    <scope>NUCLEOTIDE SEQUENCE</scope>
    <source>
        <strain evidence="6">WB101</strain>
    </source>
</reference>
<dbReference type="InterPro" id="IPR035398">
    <property type="entry name" value="Bac_rhamnosid_C"/>
</dbReference>
<keyword evidence="3" id="KW-0378">Hydrolase</keyword>
<organism evidence="6 7">
    <name type="scientific">Rhodohalobacter sulfatireducens</name>
    <dbReference type="NCBI Taxonomy" id="2911366"/>
    <lineage>
        <taxon>Bacteria</taxon>
        <taxon>Pseudomonadati</taxon>
        <taxon>Balneolota</taxon>
        <taxon>Balneolia</taxon>
        <taxon>Balneolales</taxon>
        <taxon>Balneolaceae</taxon>
        <taxon>Rhodohalobacter</taxon>
    </lineage>
</organism>
<comment type="catalytic activity">
    <reaction evidence="1">
        <text>Hydrolysis of terminal non-reducing alpha-L-rhamnose residues in alpha-L-rhamnosides.</text>
        <dbReference type="EC" id="3.2.1.40"/>
    </reaction>
</comment>
<dbReference type="InterPro" id="IPR016007">
    <property type="entry name" value="Alpha_rhamnosid"/>
</dbReference>
<evidence type="ECO:0000256" key="3">
    <source>
        <dbReference type="ARBA" id="ARBA00022801"/>
    </source>
</evidence>
<dbReference type="Gene3D" id="2.60.120.260">
    <property type="entry name" value="Galactose-binding domain-like"/>
    <property type="match status" value="1"/>
</dbReference>
<dbReference type="PANTHER" id="PTHR33307:SF6">
    <property type="entry name" value="ALPHA-RHAMNOSIDASE (EUROFUNG)-RELATED"/>
    <property type="match status" value="1"/>
</dbReference>
<dbReference type="EMBL" id="JAKLWS010000016">
    <property type="protein sequence ID" value="MCG2589419.1"/>
    <property type="molecule type" value="Genomic_DNA"/>
</dbReference>
<dbReference type="InterPro" id="IPR012341">
    <property type="entry name" value="6hp_glycosidase-like_sf"/>
</dbReference>
<dbReference type="InterPro" id="IPR035396">
    <property type="entry name" value="Bac_rhamnosid6H"/>
</dbReference>
<feature type="domain" description="Alpha-L-rhamnosidase six-hairpin glycosidase" evidence="4">
    <location>
        <begin position="310"/>
        <end position="659"/>
    </location>
</feature>
<dbReference type="PANTHER" id="PTHR33307">
    <property type="entry name" value="ALPHA-RHAMNOSIDASE (EUROFUNG)"/>
    <property type="match status" value="1"/>
</dbReference>
<evidence type="ECO:0000259" key="4">
    <source>
        <dbReference type="Pfam" id="PF17389"/>
    </source>
</evidence>
<gene>
    <name evidence="6" type="ORF">L6773_12645</name>
</gene>
<feature type="domain" description="Alpha-L-rhamnosidase C-terminal" evidence="5">
    <location>
        <begin position="665"/>
        <end position="730"/>
    </location>
</feature>
<reference evidence="6" key="1">
    <citation type="submission" date="2022-01" db="EMBL/GenBank/DDBJ databases">
        <authorList>
            <person name="Wang Y."/>
        </authorList>
    </citation>
    <scope>NUCLEOTIDE SEQUENCE</scope>
    <source>
        <strain evidence="6">WB101</strain>
    </source>
</reference>
<dbReference type="InterPro" id="IPR013783">
    <property type="entry name" value="Ig-like_fold"/>
</dbReference>
<dbReference type="Gene3D" id="1.50.10.10">
    <property type="match status" value="1"/>
</dbReference>
<dbReference type="Pfam" id="PF25788">
    <property type="entry name" value="Ig_Rha78A_N"/>
    <property type="match status" value="1"/>
</dbReference>
<accession>A0ABS9KEZ4</accession>
<evidence type="ECO:0000259" key="5">
    <source>
        <dbReference type="Pfam" id="PF17390"/>
    </source>
</evidence>
<dbReference type="Gene3D" id="2.60.40.10">
    <property type="entry name" value="Immunoglobulins"/>
    <property type="match status" value="1"/>
</dbReference>
<proteinExistence type="predicted"/>
<dbReference type="Proteomes" id="UP001165366">
    <property type="component" value="Unassembled WGS sequence"/>
</dbReference>
<dbReference type="InterPro" id="IPR008928">
    <property type="entry name" value="6-hairpin_glycosidase_sf"/>
</dbReference>
<comment type="caution">
    <text evidence="6">The sequence shown here is derived from an EMBL/GenBank/DDBJ whole genome shotgun (WGS) entry which is preliminary data.</text>
</comment>
<dbReference type="PROSITE" id="PS51257">
    <property type="entry name" value="PROKAR_LIPOPROTEIN"/>
    <property type="match status" value="1"/>
</dbReference>
<dbReference type="EC" id="3.2.1.40" evidence="2"/>
<dbReference type="Pfam" id="PF17389">
    <property type="entry name" value="Bac_rhamnosid6H"/>
    <property type="match status" value="1"/>
</dbReference>
<keyword evidence="7" id="KW-1185">Reference proteome</keyword>
<name>A0ABS9KEZ4_9BACT</name>
<protein>
    <recommendedName>
        <fullName evidence="2">alpha-L-rhamnosidase</fullName>
        <ecNumber evidence="2">3.2.1.40</ecNumber>
    </recommendedName>
</protein>
<evidence type="ECO:0000256" key="1">
    <source>
        <dbReference type="ARBA" id="ARBA00001445"/>
    </source>
</evidence>
<sequence>MKYYSSLTLFLSISLVFISCTNGGKIYPQAPIGLTCELLQAPEEAVITDANPEFGWIVNDSRNGAMQSAWQVLVSSDKNLIQNDNGDMWDSGKTDSDFSTNISYAGKQLQANTAYWWKVRTWDQHGEVSAYSSPQRFNTGDFNNTDRNWPGESLWDQVEVDGETKYVFENRHPIRYHEVKPVSVARNSSNNHFIRFEKAAFGALKLTIDSPENADTLVVHLGEDNTENQVNRDPGGSISYNRIEVALEPGKEDYIVEIPRFVSNYPNSQVLADHMPEVTAFRYAEIEGLEGDLKPEQVRQLALLYQFDDEASHFNSSSENLNQIWELSKHTLKVTPFMGVYIDGGARERMPYEADAYVQQISHYSVDREFAIQRYTANFLIFNPSWPTEWHLHMVLMAWADYMATGNAEFLEKYYDELRKKTMLPLAREDGLISTRTGLVTEEFLSSIHYHGDIFRDIVDWPQGTPANETELRSGHGSVTLAGETDRYIFSDINTVVNAFHYRNLVLMAKIAGVLNNIEDEIFFNERSELVKESMNEKLLDKNTGLYRDGEGVDHHAFHASMFPVAFGIAPEENYPQLRDFLISKGMASSPYGAPYLFDALYKLGAEDYAFELLTSETDRSWMNMIRFGTTITSEAWDLKYKQNMTWNHAWGASPAYIITRGLFGIEPLEPAYRSVLIKPRPGALQSAEIKSPTIRGPIHAKFNKEPGVFRMELVIPANTNAKVLLPKPEIEDFTFRLNGNEVPFTIEEESVSIDNLQAGNYLLELR</sequence>